<accession>A0A1W5CYV3</accession>
<reference evidence="15" key="1">
    <citation type="submission" date="2017-03" db="EMBL/GenBank/DDBJ databases">
        <authorList>
            <person name="Sharma R."/>
            <person name="Thines M."/>
        </authorList>
    </citation>
    <scope>NUCLEOTIDE SEQUENCE [LARGE SCALE GENOMIC DNA]</scope>
</reference>
<evidence type="ECO:0000256" key="11">
    <source>
        <dbReference type="ARBA" id="ARBA00023277"/>
    </source>
</evidence>
<feature type="binding site" evidence="12">
    <location>
        <position position="279"/>
    </location>
    <ligand>
        <name>substrate</name>
    </ligand>
</feature>
<evidence type="ECO:0000259" key="13">
    <source>
        <dbReference type="Pfam" id="PF00294"/>
    </source>
</evidence>
<dbReference type="AlphaFoldDB" id="A0A1W5CYV3"/>
<name>A0A1W5CYV3_9LECA</name>
<evidence type="ECO:0000256" key="5">
    <source>
        <dbReference type="ARBA" id="ARBA00022723"/>
    </source>
</evidence>
<keyword evidence="12" id="KW-0539">Nucleus</keyword>
<feature type="binding site" evidence="12">
    <location>
        <position position="317"/>
    </location>
    <ligand>
        <name>K(+)</name>
        <dbReference type="ChEBI" id="CHEBI:29103"/>
    </ligand>
</feature>
<evidence type="ECO:0000256" key="6">
    <source>
        <dbReference type="ARBA" id="ARBA00022741"/>
    </source>
</evidence>
<dbReference type="GO" id="GO:0046872">
    <property type="term" value="F:metal ion binding"/>
    <property type="evidence" value="ECO:0007669"/>
    <property type="project" value="UniProtKB-KW"/>
</dbReference>
<dbReference type="PANTHER" id="PTHR10584">
    <property type="entry name" value="SUGAR KINASE"/>
    <property type="match status" value="1"/>
</dbReference>
<dbReference type="InterPro" id="IPR029056">
    <property type="entry name" value="Ribokinase-like"/>
</dbReference>
<comment type="similarity">
    <text evidence="12">Belongs to the carbohydrate kinase PfkB family. Ribokinase subfamily.</text>
</comment>
<dbReference type="CDD" id="cd01174">
    <property type="entry name" value="ribokinase"/>
    <property type="match status" value="1"/>
</dbReference>
<evidence type="ECO:0000256" key="12">
    <source>
        <dbReference type="HAMAP-Rule" id="MF_03215"/>
    </source>
</evidence>
<dbReference type="PRINTS" id="PR00990">
    <property type="entry name" value="RIBOKINASE"/>
</dbReference>
<keyword evidence="4 12" id="KW-0808">Transferase</keyword>
<feature type="binding site" evidence="12">
    <location>
        <position position="207"/>
    </location>
    <ligand>
        <name>ATP</name>
        <dbReference type="ChEBI" id="CHEBI:30616"/>
    </ligand>
</feature>
<evidence type="ECO:0000256" key="4">
    <source>
        <dbReference type="ARBA" id="ARBA00022679"/>
    </source>
</evidence>
<evidence type="ECO:0000256" key="9">
    <source>
        <dbReference type="ARBA" id="ARBA00022842"/>
    </source>
</evidence>
<evidence type="ECO:0000256" key="7">
    <source>
        <dbReference type="ARBA" id="ARBA00022777"/>
    </source>
</evidence>
<dbReference type="GO" id="GO:0005737">
    <property type="term" value="C:cytoplasm"/>
    <property type="evidence" value="ECO:0007669"/>
    <property type="project" value="UniProtKB-SubCell"/>
</dbReference>
<feature type="binding site" evidence="12">
    <location>
        <begin position="246"/>
        <end position="251"/>
    </location>
    <ligand>
        <name>ATP</name>
        <dbReference type="ChEBI" id="CHEBI:30616"/>
    </ligand>
</feature>
<evidence type="ECO:0000256" key="10">
    <source>
        <dbReference type="ARBA" id="ARBA00022958"/>
    </source>
</evidence>
<comment type="similarity">
    <text evidence="1">Belongs to the carbohydrate kinase pfkB family.</text>
</comment>
<feature type="domain" description="Carbohydrate kinase PfkB" evidence="13">
    <location>
        <begin position="6"/>
        <end position="323"/>
    </location>
</feature>
<evidence type="ECO:0000256" key="2">
    <source>
        <dbReference type="ARBA" id="ARBA00012035"/>
    </source>
</evidence>
<keyword evidence="8 12" id="KW-0067">ATP-binding</keyword>
<comment type="subcellular location">
    <subcellularLocation>
        <location evidence="12">Cytoplasm</location>
    </subcellularLocation>
    <subcellularLocation>
        <location evidence="12">Nucleus</location>
    </subcellularLocation>
</comment>
<dbReference type="Pfam" id="PF00294">
    <property type="entry name" value="PfkB"/>
    <property type="match status" value="1"/>
</dbReference>
<feature type="binding site" evidence="12">
    <location>
        <position position="314"/>
    </location>
    <ligand>
        <name>K(+)</name>
        <dbReference type="ChEBI" id="CHEBI:29103"/>
    </ligand>
</feature>
<comment type="catalytic activity">
    <reaction evidence="12">
        <text>D-ribose + ATP = D-ribose 5-phosphate + ADP + H(+)</text>
        <dbReference type="Rhea" id="RHEA:13697"/>
        <dbReference type="ChEBI" id="CHEBI:15378"/>
        <dbReference type="ChEBI" id="CHEBI:30616"/>
        <dbReference type="ChEBI" id="CHEBI:47013"/>
        <dbReference type="ChEBI" id="CHEBI:78346"/>
        <dbReference type="ChEBI" id="CHEBI:456216"/>
        <dbReference type="EC" id="2.7.1.15"/>
    </reaction>
</comment>
<feature type="binding site" evidence="12">
    <location>
        <position position="163"/>
    </location>
    <ligand>
        <name>substrate</name>
    </ligand>
</feature>
<feature type="binding site" evidence="12">
    <location>
        <begin position="13"/>
        <end position="15"/>
    </location>
    <ligand>
        <name>substrate</name>
    </ligand>
</feature>
<comment type="caution">
    <text evidence="12">Lacks conserved residue(s) required for the propagation of feature annotation.</text>
</comment>
<keyword evidence="6 12" id="KW-0547">Nucleotide-binding</keyword>
<keyword evidence="15" id="KW-1185">Reference proteome</keyword>
<keyword evidence="10 12" id="KW-0630">Potassium</keyword>
<feature type="binding site" evidence="12">
    <location>
        <position position="273"/>
    </location>
    <ligand>
        <name>K(+)</name>
        <dbReference type="ChEBI" id="CHEBI:29103"/>
    </ligand>
</feature>
<dbReference type="Gene3D" id="3.40.1190.20">
    <property type="match status" value="1"/>
</dbReference>
<feature type="binding site" evidence="12">
    <location>
        <position position="319"/>
    </location>
    <ligand>
        <name>K(+)</name>
        <dbReference type="ChEBI" id="CHEBI:29103"/>
    </ligand>
</feature>
<keyword evidence="11 12" id="KW-0119">Carbohydrate metabolism</keyword>
<comment type="activity regulation">
    <text evidence="12">Activated by a monovalent cation that binds near, but not in, the active site. The most likely occupant of the site in vivo is potassium. Ion binding induces a conformational change that may alter substrate affinity.</text>
</comment>
<dbReference type="InterPro" id="IPR002139">
    <property type="entry name" value="Ribo/fructo_kinase"/>
</dbReference>
<dbReference type="Proteomes" id="UP000192927">
    <property type="component" value="Unassembled WGS sequence"/>
</dbReference>
<keyword evidence="12" id="KW-0963">Cytoplasm</keyword>
<dbReference type="PANTHER" id="PTHR10584:SF166">
    <property type="entry name" value="RIBOKINASE"/>
    <property type="match status" value="1"/>
</dbReference>
<organism evidence="14 15">
    <name type="scientific">Lasallia pustulata</name>
    <dbReference type="NCBI Taxonomy" id="136370"/>
    <lineage>
        <taxon>Eukaryota</taxon>
        <taxon>Fungi</taxon>
        <taxon>Dikarya</taxon>
        <taxon>Ascomycota</taxon>
        <taxon>Pezizomycotina</taxon>
        <taxon>Lecanoromycetes</taxon>
        <taxon>OSLEUM clade</taxon>
        <taxon>Umbilicariomycetidae</taxon>
        <taxon>Umbilicariales</taxon>
        <taxon>Umbilicariaceae</taxon>
        <taxon>Lasallia</taxon>
    </lineage>
</organism>
<keyword evidence="7 12" id="KW-0418">Kinase</keyword>
<feature type="binding site" evidence="12">
    <location>
        <position position="275"/>
    </location>
    <ligand>
        <name>K(+)</name>
        <dbReference type="ChEBI" id="CHEBI:29103"/>
    </ligand>
</feature>
<evidence type="ECO:0000313" key="14">
    <source>
        <dbReference type="EMBL" id="SLM35922.1"/>
    </source>
</evidence>
<evidence type="ECO:0000256" key="1">
    <source>
        <dbReference type="ARBA" id="ARBA00005380"/>
    </source>
</evidence>
<dbReference type="InterPro" id="IPR011611">
    <property type="entry name" value="PfkB_dom"/>
</dbReference>
<dbReference type="EC" id="2.7.1.15" evidence="2 12"/>
<sequence length="346" mass="37214">MPIRTVSVLGGVVQDLTTITDRLPDDGETVTATSFTMQAGGKGSNSAVAIYRLTRPNPKNSPIAHQEAVDEDLRVRIVGAVGADEFGPLLRQNLTKCGVNVDGVRVLEGQSTAVANILVEAASGANRIMQYPGAAHALKPKEFMTLESLGGGVAPDLVIMQLEIHRDTIEQAIETAHREGVEVLLNPSPARYLMPEIYSMIAHLVMNETEAVMLSECKPDDIVNQTGWTSVAEYFLKLGVKNVVVTLGEKGAYYENESGSGHVEAEKNCTVLDTSGAGDSFVGAYAAQYMAQKQKGQWDIKAAVQYGCKASARVIEHLGCLDPIVWADEVDIPRYPTGVEKTQEIA</sequence>
<evidence type="ECO:0000313" key="15">
    <source>
        <dbReference type="Proteomes" id="UP000192927"/>
    </source>
</evidence>
<feature type="active site" description="Proton acceptor" evidence="12">
    <location>
        <position position="279"/>
    </location>
</feature>
<proteinExistence type="inferred from homology"/>
<dbReference type="PROSITE" id="PS00584">
    <property type="entry name" value="PFKB_KINASES_2"/>
    <property type="match status" value="1"/>
</dbReference>
<feature type="binding site" evidence="12">
    <location>
        <begin position="41"/>
        <end position="45"/>
    </location>
    <ligand>
        <name>substrate</name>
    </ligand>
</feature>
<dbReference type="SUPFAM" id="SSF53613">
    <property type="entry name" value="Ribokinase-like"/>
    <property type="match status" value="1"/>
</dbReference>
<dbReference type="GO" id="GO:0005524">
    <property type="term" value="F:ATP binding"/>
    <property type="evidence" value="ECO:0007669"/>
    <property type="project" value="UniProtKB-UniRule"/>
</dbReference>
<comment type="pathway">
    <text evidence="12">Carbohydrate metabolism; D-ribose degradation; D-ribose 5-phosphate from beta-D-ribopyranose: step 2/2.</text>
</comment>
<dbReference type="GO" id="GO:0004747">
    <property type="term" value="F:ribokinase activity"/>
    <property type="evidence" value="ECO:0007669"/>
    <property type="project" value="UniProtKB-UniRule"/>
</dbReference>
<evidence type="ECO:0000256" key="8">
    <source>
        <dbReference type="ARBA" id="ARBA00022840"/>
    </source>
</evidence>
<comment type="subunit">
    <text evidence="12">Homodimer.</text>
</comment>
<dbReference type="GO" id="GO:0005634">
    <property type="term" value="C:nucleus"/>
    <property type="evidence" value="ECO:0007669"/>
    <property type="project" value="UniProtKB-SubCell"/>
</dbReference>
<keyword evidence="9 12" id="KW-0460">Magnesium</keyword>
<dbReference type="GO" id="GO:0019303">
    <property type="term" value="P:D-ribose catabolic process"/>
    <property type="evidence" value="ECO:0007669"/>
    <property type="project" value="UniProtKB-UniRule"/>
</dbReference>
<comment type="function">
    <text evidence="12">Catalyzes the phosphorylation of ribose at O-5 in a reaction requiring ATP and magnesium. The resulting D-ribose-5-phosphate can then be used either for sythesis of nucleotides, histidine, and tryptophan, or as a component of the pentose phosphate pathway.</text>
</comment>
<dbReference type="InterPro" id="IPR011877">
    <property type="entry name" value="Ribokinase"/>
</dbReference>
<keyword evidence="5 12" id="KW-0479">Metal-binding</keyword>
<feature type="binding site" evidence="12">
    <location>
        <begin position="278"/>
        <end position="279"/>
    </location>
    <ligand>
        <name>ATP</name>
        <dbReference type="ChEBI" id="CHEBI:30616"/>
    </ligand>
</feature>
<dbReference type="InterPro" id="IPR002173">
    <property type="entry name" value="Carboh/pur_kinase_PfkB_CS"/>
</dbReference>
<protein>
    <recommendedName>
        <fullName evidence="3 12">Ribokinase</fullName>
        <shortName evidence="12">RK</shortName>
        <ecNumber evidence="2 12">2.7.1.15</ecNumber>
    </recommendedName>
</protein>
<comment type="cofactor">
    <cofactor evidence="12">
        <name>Mg(2+)</name>
        <dbReference type="ChEBI" id="CHEBI:18420"/>
    </cofactor>
    <text evidence="12">Requires a divalent cation, most likely magnesium in vivo, as an electrophilic catalyst to aid phosphoryl group transfer. It is the chelate of the metal and the nucleotide that is the actual substrate.</text>
</comment>
<evidence type="ECO:0000256" key="3">
    <source>
        <dbReference type="ARBA" id="ARBA00016943"/>
    </source>
</evidence>
<dbReference type="UniPathway" id="UPA00916">
    <property type="reaction ID" value="UER00889"/>
</dbReference>
<dbReference type="HAMAP" id="MF_01987">
    <property type="entry name" value="Ribokinase"/>
    <property type="match status" value="1"/>
</dbReference>
<dbReference type="EMBL" id="FWEW01000846">
    <property type="protein sequence ID" value="SLM35922.1"/>
    <property type="molecule type" value="Genomic_DNA"/>
</dbReference>